<sequence>MQLYSHIFSLRVAHPSLDPELVTQVLGLKPTRSWRAGKRRQTPKGAPLQGVYSEGCWSSNPFEYSWRESTDTSIEDALEELVKYLEPHTAFLKGIGNDGGRVTIWVSSQSTRNYAVELSPNFLGRLAALGASIVYDVYPGP</sequence>
<proteinExistence type="predicted"/>
<dbReference type="AlphaFoldDB" id="Q939F3"/>
<dbReference type="Pfam" id="PF14106">
    <property type="entry name" value="DUF4279"/>
    <property type="match status" value="1"/>
</dbReference>
<dbReference type="EMBL" id="AY038186">
    <property type="protein sequence ID" value="AAK73305.1"/>
    <property type="molecule type" value="Genomic_DNA"/>
</dbReference>
<evidence type="ECO:0000313" key="1">
    <source>
        <dbReference type="EMBL" id="AAK73305.1"/>
    </source>
</evidence>
<protein>
    <submittedName>
        <fullName evidence="1">Ypar20</fullName>
    </submittedName>
</protein>
<name>Q939F3_AQUAC</name>
<organism evidence="1">
    <name type="scientific">Aquipseudomonas alcaligenes</name>
    <name type="common">Pseudomonas alcaligenes</name>
    <dbReference type="NCBI Taxonomy" id="43263"/>
    <lineage>
        <taxon>Bacteria</taxon>
        <taxon>Pseudomonadati</taxon>
        <taxon>Pseudomonadota</taxon>
        <taxon>Gammaproteobacteria</taxon>
        <taxon>Pseudomonadales</taxon>
        <taxon>Pseudomonadaceae</taxon>
        <taxon>Aquipseudomonas</taxon>
    </lineage>
</organism>
<dbReference type="InterPro" id="IPR025459">
    <property type="entry name" value="DUF4279"/>
</dbReference>
<reference evidence="1" key="1">
    <citation type="journal article" date="2001" name="Mol. Microbiol.">
        <title>Discovery and distribution of super-integrons among pseudomonads.</title>
        <authorList>
            <person name="Vaisvila R."/>
            <person name="Morgan R.D."/>
            <person name="Posfai J."/>
            <person name="Raleigh E.A."/>
        </authorList>
    </citation>
    <scope>NUCLEOTIDE SEQUENCE</scope>
    <source>
        <strain evidence="1">ATCC 55044</strain>
    </source>
</reference>
<accession>Q939F3</accession>